<dbReference type="Proteomes" id="UP000654279">
    <property type="component" value="Unassembled WGS sequence"/>
</dbReference>
<dbReference type="Gene3D" id="3.40.630.30">
    <property type="match status" value="1"/>
</dbReference>
<dbReference type="InterPro" id="IPR050276">
    <property type="entry name" value="MshD_Acetyltransferase"/>
</dbReference>
<dbReference type="InterPro" id="IPR016181">
    <property type="entry name" value="Acyl_CoA_acyltransferase"/>
</dbReference>
<comment type="caution">
    <text evidence="2">The sequence shown here is derived from an EMBL/GenBank/DDBJ whole genome shotgun (WGS) entry which is preliminary data.</text>
</comment>
<dbReference type="CDD" id="cd04301">
    <property type="entry name" value="NAT_SF"/>
    <property type="match status" value="1"/>
</dbReference>
<dbReference type="RefSeq" id="WP_249285404.1">
    <property type="nucleotide sequence ID" value="NZ_JACRSO010000003.1"/>
</dbReference>
<dbReference type="PANTHER" id="PTHR43617">
    <property type="entry name" value="L-AMINO ACID N-ACETYLTRANSFERASE"/>
    <property type="match status" value="1"/>
</dbReference>
<dbReference type="PROSITE" id="PS51186">
    <property type="entry name" value="GNAT"/>
    <property type="match status" value="1"/>
</dbReference>
<evidence type="ECO:0000259" key="1">
    <source>
        <dbReference type="PROSITE" id="PS51186"/>
    </source>
</evidence>
<name>A0A926D138_9FIRM</name>
<dbReference type="SUPFAM" id="SSF55729">
    <property type="entry name" value="Acyl-CoA N-acyltransferases (Nat)"/>
    <property type="match status" value="1"/>
</dbReference>
<proteinExistence type="predicted"/>
<keyword evidence="3" id="KW-1185">Reference proteome</keyword>
<sequence>MAGRITIRPETHRDFKDIIALVLRSFQEGTDYSDGTDILALIEEIRDSAYHIPELSFVAEENGKVVGHFMFSRFPLSPTAEGGHGPARDAETVLLAPVCVHAEHFRQGIGKTMLSLGIEKARESGYKGIILEGDYHYYNRLGFKTSAGYGIYPTSGYPMKEPRCMMCQETYPGALQDIHGFVVYDMYFNA</sequence>
<dbReference type="Pfam" id="PF00583">
    <property type="entry name" value="Acetyltransf_1"/>
    <property type="match status" value="1"/>
</dbReference>
<protein>
    <submittedName>
        <fullName evidence="2">N-acetyltransferase</fullName>
    </submittedName>
</protein>
<evidence type="ECO:0000313" key="3">
    <source>
        <dbReference type="Proteomes" id="UP000654279"/>
    </source>
</evidence>
<dbReference type="EMBL" id="JACRSO010000003">
    <property type="protein sequence ID" value="MBC8529584.1"/>
    <property type="molecule type" value="Genomic_DNA"/>
</dbReference>
<dbReference type="AlphaFoldDB" id="A0A926D138"/>
<accession>A0A926D138</accession>
<dbReference type="GO" id="GO:0016747">
    <property type="term" value="F:acyltransferase activity, transferring groups other than amino-acyl groups"/>
    <property type="evidence" value="ECO:0007669"/>
    <property type="project" value="InterPro"/>
</dbReference>
<evidence type="ECO:0000313" key="2">
    <source>
        <dbReference type="EMBL" id="MBC8529584.1"/>
    </source>
</evidence>
<feature type="domain" description="N-acetyltransferase" evidence="1">
    <location>
        <begin position="5"/>
        <end position="164"/>
    </location>
</feature>
<gene>
    <name evidence="2" type="ORF">H8699_09115</name>
</gene>
<dbReference type="PANTHER" id="PTHR43617:SF2">
    <property type="entry name" value="UPF0039 PROTEIN SLL0451"/>
    <property type="match status" value="1"/>
</dbReference>
<reference evidence="2" key="1">
    <citation type="submission" date="2020-08" db="EMBL/GenBank/DDBJ databases">
        <title>Genome public.</title>
        <authorList>
            <person name="Liu C."/>
            <person name="Sun Q."/>
        </authorList>
    </citation>
    <scope>NUCLEOTIDE SEQUENCE</scope>
    <source>
        <strain evidence="2">NSJ-44</strain>
    </source>
</reference>
<dbReference type="InterPro" id="IPR000182">
    <property type="entry name" value="GNAT_dom"/>
</dbReference>
<organism evidence="2 3">
    <name type="scientific">Luoshenia tenuis</name>
    <dbReference type="NCBI Taxonomy" id="2763654"/>
    <lineage>
        <taxon>Bacteria</taxon>
        <taxon>Bacillati</taxon>
        <taxon>Bacillota</taxon>
        <taxon>Clostridia</taxon>
        <taxon>Christensenellales</taxon>
        <taxon>Christensenellaceae</taxon>
        <taxon>Luoshenia</taxon>
    </lineage>
</organism>